<keyword evidence="4" id="KW-0479">Metal-binding</keyword>
<keyword evidence="3" id="KW-0808">Transferase</keyword>
<dbReference type="EC" id="2.3.2.31" evidence="2"/>
<evidence type="ECO:0000256" key="4">
    <source>
        <dbReference type="ARBA" id="ARBA00022723"/>
    </source>
</evidence>
<evidence type="ECO:0000256" key="6">
    <source>
        <dbReference type="ARBA" id="ARBA00022771"/>
    </source>
</evidence>
<dbReference type="CDD" id="cd20342">
    <property type="entry name" value="BRcat_RBR_RNF217"/>
    <property type="match status" value="1"/>
</dbReference>
<feature type="domain" description="RING-type" evidence="12">
    <location>
        <begin position="349"/>
        <end position="395"/>
    </location>
</feature>
<evidence type="ECO:0000313" key="16">
    <source>
        <dbReference type="WBParaSite" id="maker-uti_cns_0046281-snap-gene-0.5-mRNA-1"/>
    </source>
</evidence>
<dbReference type="InterPro" id="IPR047551">
    <property type="entry name" value="BRcat_RBR_RNF217"/>
</dbReference>
<evidence type="ECO:0000256" key="3">
    <source>
        <dbReference type="ARBA" id="ARBA00022679"/>
    </source>
</evidence>
<feature type="transmembrane region" description="Helical" evidence="11">
    <location>
        <begin position="586"/>
        <end position="614"/>
    </location>
</feature>
<evidence type="ECO:0000313" key="14">
    <source>
        <dbReference type="Proteomes" id="UP000095280"/>
    </source>
</evidence>
<evidence type="ECO:0000256" key="2">
    <source>
        <dbReference type="ARBA" id="ARBA00012251"/>
    </source>
</evidence>
<dbReference type="Pfam" id="PF22191">
    <property type="entry name" value="IBR_1"/>
    <property type="match status" value="1"/>
</dbReference>
<evidence type="ECO:0000256" key="1">
    <source>
        <dbReference type="ARBA" id="ARBA00001798"/>
    </source>
</evidence>
<dbReference type="SMART" id="SM00647">
    <property type="entry name" value="IBR"/>
    <property type="match status" value="2"/>
</dbReference>
<keyword evidence="7" id="KW-0833">Ubl conjugation pathway</keyword>
<feature type="compositionally biased region" description="Polar residues" evidence="10">
    <location>
        <begin position="28"/>
        <end position="39"/>
    </location>
</feature>
<comment type="catalytic activity">
    <reaction evidence="1">
        <text>[E2 ubiquitin-conjugating enzyme]-S-ubiquitinyl-L-cysteine + [acceptor protein]-L-lysine = [E2 ubiquitin-conjugating enzyme]-L-cysteine + [acceptor protein]-N(6)-ubiquitinyl-L-lysine.</text>
        <dbReference type="EC" id="2.3.2.31"/>
    </reaction>
</comment>
<feature type="region of interest" description="Disordered" evidence="10">
    <location>
        <begin position="108"/>
        <end position="181"/>
    </location>
</feature>
<evidence type="ECO:0000256" key="9">
    <source>
        <dbReference type="PROSITE-ProRule" id="PRU00175"/>
    </source>
</evidence>
<keyword evidence="5" id="KW-0677">Repeat</keyword>
<feature type="region of interest" description="Disordered" evidence="10">
    <location>
        <begin position="28"/>
        <end position="54"/>
    </location>
</feature>
<dbReference type="InterPro" id="IPR002867">
    <property type="entry name" value="IBR_dom"/>
</dbReference>
<evidence type="ECO:0000259" key="12">
    <source>
        <dbReference type="PROSITE" id="PS50089"/>
    </source>
</evidence>
<evidence type="ECO:0000256" key="5">
    <source>
        <dbReference type="ARBA" id="ARBA00022737"/>
    </source>
</evidence>
<name>A0A1I8G4K8_9PLAT</name>
<evidence type="ECO:0000256" key="8">
    <source>
        <dbReference type="ARBA" id="ARBA00022833"/>
    </source>
</evidence>
<evidence type="ECO:0000313" key="15">
    <source>
        <dbReference type="WBParaSite" id="maker-uti_cns_0000865-snap-gene-0.3-mRNA-1"/>
    </source>
</evidence>
<dbReference type="STRING" id="282301.A0A1I8G4K8"/>
<dbReference type="GO" id="GO:0016567">
    <property type="term" value="P:protein ubiquitination"/>
    <property type="evidence" value="ECO:0007669"/>
    <property type="project" value="InterPro"/>
</dbReference>
<organism evidence="14 15">
    <name type="scientific">Macrostomum lignano</name>
    <dbReference type="NCBI Taxonomy" id="282301"/>
    <lineage>
        <taxon>Eukaryota</taxon>
        <taxon>Metazoa</taxon>
        <taxon>Spiralia</taxon>
        <taxon>Lophotrochozoa</taxon>
        <taxon>Platyhelminthes</taxon>
        <taxon>Rhabditophora</taxon>
        <taxon>Macrostomorpha</taxon>
        <taxon>Macrostomida</taxon>
        <taxon>Macrostomidae</taxon>
        <taxon>Macrostomum</taxon>
    </lineage>
</organism>
<dbReference type="WBParaSite" id="maker-uti_cns_0046281-snap-gene-0.5-mRNA-1">
    <property type="protein sequence ID" value="maker-uti_cns_0046281-snap-gene-0.5-mRNA-1"/>
    <property type="gene ID" value="maker-uti_cns_0046281-snap-gene-0.5"/>
</dbReference>
<dbReference type="InterPro" id="IPR001841">
    <property type="entry name" value="Znf_RING"/>
</dbReference>
<keyword evidence="6 9" id="KW-0863">Zinc-finger</keyword>
<keyword evidence="14" id="KW-1185">Reference proteome</keyword>
<dbReference type="SUPFAM" id="SSF57850">
    <property type="entry name" value="RING/U-box"/>
    <property type="match status" value="2"/>
</dbReference>
<evidence type="ECO:0000256" key="11">
    <source>
        <dbReference type="SAM" id="Phobius"/>
    </source>
</evidence>
<dbReference type="PANTHER" id="PTHR11685">
    <property type="entry name" value="RBR FAMILY RING FINGER AND IBR DOMAIN-CONTAINING"/>
    <property type="match status" value="1"/>
</dbReference>
<dbReference type="Pfam" id="PF01485">
    <property type="entry name" value="IBR"/>
    <property type="match status" value="1"/>
</dbReference>
<evidence type="ECO:0000256" key="10">
    <source>
        <dbReference type="SAM" id="MobiDB-lite"/>
    </source>
</evidence>
<dbReference type="PROSITE" id="PS51873">
    <property type="entry name" value="TRIAD"/>
    <property type="match status" value="1"/>
</dbReference>
<keyword evidence="11" id="KW-0812">Transmembrane</keyword>
<proteinExistence type="predicted"/>
<dbReference type="PROSITE" id="PS50089">
    <property type="entry name" value="ZF_RING_2"/>
    <property type="match status" value="1"/>
</dbReference>
<keyword evidence="11" id="KW-0472">Membrane</keyword>
<dbReference type="OrthoDB" id="1431934at2759"/>
<dbReference type="InterPro" id="IPR031127">
    <property type="entry name" value="E3_UB_ligase_RBR"/>
</dbReference>
<evidence type="ECO:0000259" key="13">
    <source>
        <dbReference type="PROSITE" id="PS51873"/>
    </source>
</evidence>
<reference evidence="15 16" key="1">
    <citation type="submission" date="2016-11" db="UniProtKB">
        <authorList>
            <consortium name="WormBaseParasite"/>
        </authorList>
    </citation>
    <scope>IDENTIFICATION</scope>
</reference>
<keyword evidence="8" id="KW-0862">Zinc</keyword>
<dbReference type="Proteomes" id="UP000095280">
    <property type="component" value="Unplaced"/>
</dbReference>
<dbReference type="WBParaSite" id="maker-uti_cns_0000865-snap-gene-0.3-mRNA-1">
    <property type="protein sequence ID" value="maker-uti_cns_0000865-snap-gene-0.3-mRNA-1"/>
    <property type="gene ID" value="maker-uti_cns_0000865-snap-gene-0.3"/>
</dbReference>
<dbReference type="GO" id="GO:0061630">
    <property type="term" value="F:ubiquitin protein ligase activity"/>
    <property type="evidence" value="ECO:0007669"/>
    <property type="project" value="UniProtKB-EC"/>
</dbReference>
<feature type="compositionally biased region" description="Low complexity" evidence="10">
    <location>
        <begin position="132"/>
        <end position="147"/>
    </location>
</feature>
<accession>A0A1I8G4K8</accession>
<keyword evidence="11" id="KW-1133">Transmembrane helix</keyword>
<dbReference type="GO" id="GO:0008270">
    <property type="term" value="F:zinc ion binding"/>
    <property type="evidence" value="ECO:0007669"/>
    <property type="project" value="UniProtKB-KW"/>
</dbReference>
<evidence type="ECO:0000256" key="7">
    <source>
        <dbReference type="ARBA" id="ARBA00022786"/>
    </source>
</evidence>
<feature type="domain" description="RING-type" evidence="13">
    <location>
        <begin position="345"/>
        <end position="563"/>
    </location>
</feature>
<dbReference type="AlphaFoldDB" id="A0A1I8G4K8"/>
<dbReference type="Gene3D" id="1.20.120.1750">
    <property type="match status" value="1"/>
</dbReference>
<dbReference type="InterPro" id="IPR044066">
    <property type="entry name" value="TRIAD_supradom"/>
</dbReference>
<protein>
    <recommendedName>
        <fullName evidence="2">RBR-type E3 ubiquitin transferase</fullName>
        <ecNumber evidence="2">2.3.2.31</ecNumber>
    </recommendedName>
</protein>
<sequence length="618" mass="69977">MTTEEEPVSLSLQEIRVADGCDQTVENEVTQLNPDTATVSDQSDSASDEELADDLDLEQLDVLAKQDTEEALERLKMWVCNKSRKLSLSSQDREIFARLTEKYFSELKSLSSKEAEAEPGTSSVVREADAVQSSSQPPSRTSSRTSSPLPMDPVRRRFASDTSSEATRDMPVNVEGSDSASGSERSAKILLFPEHAALFNDDSEEHLIMLEALQNFLSEERDYFHSISLISLFKLFKYLLMYHLESEYDFESRSKSVNLSRTTDTLVFYKRLFDTGLAPHTFRQVYEKLTETQSHLQINVINDRITRWENYHDIFMLHGMLTECFQVYQSRTGVVSGLERMNFRCSATCSLCLLDDQLVVARTCCGQHVCYACYNEWVRTKVYARTVEVGCPCCSCFLTVSEIIEFLGDRADRYYEILTDLNGDPNKKTCPQCNMVTKNPNEKASKRLGGELTRCQRCEFSWCFRCHSPPHPNMSCSANSSGKQMLRDWGLETYFDGSQFIRKARKCPSCKVYIEKNQGCNHMTCNRCSYQFCYVCGKNWRAGNFVFGRHSSRLSIFGCKQKLFPGRPALRKLVRGTLFVLEATGIVIAVPIGLALVIGLSPILGVIGLGVVIYKCKH</sequence>